<keyword evidence="3" id="KW-1185">Reference proteome</keyword>
<evidence type="ECO:0000313" key="2">
    <source>
        <dbReference type="EMBL" id="EDN95764.1"/>
    </source>
</evidence>
<protein>
    <submittedName>
        <fullName evidence="2">Uncharacterized protein</fullName>
    </submittedName>
</protein>
<dbReference type="EMBL" id="CH476638">
    <property type="protein sequence ID" value="EDN95764.1"/>
    <property type="molecule type" value="Genomic_DNA"/>
</dbReference>
<sequence length="115" mass="12797">MPPKLLKRPVSAKQQTKLQPKTKQKGKGKVQTVVEAPKTAQDLVLNQKQSLELVKIGVNAAFMSGTNIPKNLNLMEAGDEILSFNTIVRGSGNQGAEKLLDWLVFHHVRIHDWTM</sequence>
<reference evidence="3" key="1">
    <citation type="journal article" date="2011" name="PLoS Genet.">
        <title>Genomic analysis of the necrotrophic fungal pathogens Sclerotinia sclerotiorum and Botrytis cinerea.</title>
        <authorList>
            <person name="Amselem J."/>
            <person name="Cuomo C.A."/>
            <person name="van Kan J.A."/>
            <person name="Viaud M."/>
            <person name="Benito E.P."/>
            <person name="Couloux A."/>
            <person name="Coutinho P.M."/>
            <person name="de Vries R.P."/>
            <person name="Dyer P.S."/>
            <person name="Fillinger S."/>
            <person name="Fournier E."/>
            <person name="Gout L."/>
            <person name="Hahn M."/>
            <person name="Kohn L."/>
            <person name="Lapalu N."/>
            <person name="Plummer K.M."/>
            <person name="Pradier J.M."/>
            <person name="Quevillon E."/>
            <person name="Sharon A."/>
            <person name="Simon A."/>
            <person name="ten Have A."/>
            <person name="Tudzynski B."/>
            <person name="Tudzynski P."/>
            <person name="Wincker P."/>
            <person name="Andrew M."/>
            <person name="Anthouard V."/>
            <person name="Beever R.E."/>
            <person name="Beffa R."/>
            <person name="Benoit I."/>
            <person name="Bouzid O."/>
            <person name="Brault B."/>
            <person name="Chen Z."/>
            <person name="Choquer M."/>
            <person name="Collemare J."/>
            <person name="Cotton P."/>
            <person name="Danchin E.G."/>
            <person name="Da Silva C."/>
            <person name="Gautier A."/>
            <person name="Giraud C."/>
            <person name="Giraud T."/>
            <person name="Gonzalez C."/>
            <person name="Grossetete S."/>
            <person name="Guldener U."/>
            <person name="Henrissat B."/>
            <person name="Howlett B.J."/>
            <person name="Kodira C."/>
            <person name="Kretschmer M."/>
            <person name="Lappartient A."/>
            <person name="Leroch M."/>
            <person name="Levis C."/>
            <person name="Mauceli E."/>
            <person name="Neuveglise C."/>
            <person name="Oeser B."/>
            <person name="Pearson M."/>
            <person name="Poulain J."/>
            <person name="Poussereau N."/>
            <person name="Quesneville H."/>
            <person name="Rascle C."/>
            <person name="Schumacher J."/>
            <person name="Segurens B."/>
            <person name="Sexton A."/>
            <person name="Silva E."/>
            <person name="Sirven C."/>
            <person name="Soanes D.M."/>
            <person name="Talbot N.J."/>
            <person name="Templeton M."/>
            <person name="Yandava C."/>
            <person name="Yarden O."/>
            <person name="Zeng Q."/>
            <person name="Rollins J.A."/>
            <person name="Lebrun M.H."/>
            <person name="Dickman M."/>
        </authorList>
    </citation>
    <scope>NUCLEOTIDE SEQUENCE [LARGE SCALE GENOMIC DNA]</scope>
    <source>
        <strain evidence="3">ATCC 18683 / 1980 / Ss-1</strain>
    </source>
</reference>
<evidence type="ECO:0000256" key="1">
    <source>
        <dbReference type="SAM" id="MobiDB-lite"/>
    </source>
</evidence>
<organism evidence="2 3">
    <name type="scientific">Sclerotinia sclerotiorum (strain ATCC 18683 / 1980 / Ss-1)</name>
    <name type="common">White mold</name>
    <name type="synonym">Whetzelinia sclerotiorum</name>
    <dbReference type="NCBI Taxonomy" id="665079"/>
    <lineage>
        <taxon>Eukaryota</taxon>
        <taxon>Fungi</taxon>
        <taxon>Dikarya</taxon>
        <taxon>Ascomycota</taxon>
        <taxon>Pezizomycotina</taxon>
        <taxon>Leotiomycetes</taxon>
        <taxon>Helotiales</taxon>
        <taxon>Sclerotiniaceae</taxon>
        <taxon>Sclerotinia</taxon>
    </lineage>
</organism>
<accession>A7F222</accession>
<dbReference type="GeneID" id="5483699"/>
<name>A7F222_SCLS1</name>
<dbReference type="STRING" id="665079.A7F222"/>
<dbReference type="Proteomes" id="UP000001312">
    <property type="component" value="Unassembled WGS sequence"/>
</dbReference>
<dbReference type="KEGG" id="ssl:SS1G_11643"/>
<gene>
    <name evidence="2" type="ORF">SS1G_11643</name>
</gene>
<dbReference type="InParanoid" id="A7F222"/>
<evidence type="ECO:0000313" key="3">
    <source>
        <dbReference type="Proteomes" id="UP000001312"/>
    </source>
</evidence>
<proteinExistence type="predicted"/>
<feature type="region of interest" description="Disordered" evidence="1">
    <location>
        <begin position="1"/>
        <end position="30"/>
    </location>
</feature>
<dbReference type="RefSeq" id="XP_001587650.1">
    <property type="nucleotide sequence ID" value="XM_001587600.1"/>
</dbReference>
<dbReference type="AlphaFoldDB" id="A7F222"/>